<protein>
    <submittedName>
        <fullName evidence="3">Alpha/beta hydrolase</fullName>
    </submittedName>
</protein>
<dbReference type="AlphaFoldDB" id="A0A9D1CUS4"/>
<dbReference type="Gene3D" id="3.40.50.1820">
    <property type="entry name" value="alpha/beta hydrolase"/>
    <property type="match status" value="1"/>
</dbReference>
<sequence length="309" mass="35047">MLGAFRPSGVDIKKMHKLYCSFEQMNASLSSKQVLCEIWAQRVVSGRRNVQVHIYTPIKQKSRKILLFFHANRWTGERAEAYRFMCANLAVYNFCRVFSVEYSPTPENSFPKGLDDCYAAARELYAHAGQLGVNPADIVLIGDSFGGNLAAAVSLRAQDEGLFAVQKQILLYPVTNSDHTENAPFPSVLENGTDYLLTSAQICEDMERYKRSDQDLHNPYFAPLLAKNLKKQPNTLIITAEYDPLRDEGEAYGQRLEKAGVKVTVFRMPDVLHGFFSLEPLYTHVKVAYALIHEFLYEEGVPAHRRLWA</sequence>
<dbReference type="GO" id="GO:0016787">
    <property type="term" value="F:hydrolase activity"/>
    <property type="evidence" value="ECO:0007669"/>
    <property type="project" value="UniProtKB-KW"/>
</dbReference>
<organism evidence="3 4">
    <name type="scientific">Candidatus Scatavimonas merdigallinarum</name>
    <dbReference type="NCBI Taxonomy" id="2840914"/>
    <lineage>
        <taxon>Bacteria</taxon>
        <taxon>Bacillati</taxon>
        <taxon>Bacillota</taxon>
        <taxon>Clostridia</taxon>
        <taxon>Eubacteriales</taxon>
        <taxon>Oscillospiraceae</taxon>
        <taxon>Oscillospiraceae incertae sedis</taxon>
        <taxon>Candidatus Scatavimonas</taxon>
    </lineage>
</organism>
<reference evidence="3" key="1">
    <citation type="submission" date="2020-10" db="EMBL/GenBank/DDBJ databases">
        <authorList>
            <person name="Gilroy R."/>
        </authorList>
    </citation>
    <scope>NUCLEOTIDE SEQUENCE</scope>
    <source>
        <strain evidence="3">ChiSjej1B19-3389</strain>
    </source>
</reference>
<comment type="caution">
    <text evidence="3">The sequence shown here is derived from an EMBL/GenBank/DDBJ whole genome shotgun (WGS) entry which is preliminary data.</text>
</comment>
<dbReference type="Proteomes" id="UP000886787">
    <property type="component" value="Unassembled WGS sequence"/>
</dbReference>
<dbReference type="Pfam" id="PF07859">
    <property type="entry name" value="Abhydrolase_3"/>
    <property type="match status" value="1"/>
</dbReference>
<evidence type="ECO:0000259" key="2">
    <source>
        <dbReference type="Pfam" id="PF07859"/>
    </source>
</evidence>
<dbReference type="PANTHER" id="PTHR48081">
    <property type="entry name" value="AB HYDROLASE SUPERFAMILY PROTEIN C4A8.06C"/>
    <property type="match status" value="1"/>
</dbReference>
<dbReference type="InterPro" id="IPR050300">
    <property type="entry name" value="GDXG_lipolytic_enzyme"/>
</dbReference>
<evidence type="ECO:0000256" key="1">
    <source>
        <dbReference type="ARBA" id="ARBA00022801"/>
    </source>
</evidence>
<dbReference type="EMBL" id="DVFW01000031">
    <property type="protein sequence ID" value="HIQ81021.1"/>
    <property type="molecule type" value="Genomic_DNA"/>
</dbReference>
<proteinExistence type="predicted"/>
<reference evidence="3" key="2">
    <citation type="journal article" date="2021" name="PeerJ">
        <title>Extensive microbial diversity within the chicken gut microbiome revealed by metagenomics and culture.</title>
        <authorList>
            <person name="Gilroy R."/>
            <person name="Ravi A."/>
            <person name="Getino M."/>
            <person name="Pursley I."/>
            <person name="Horton D.L."/>
            <person name="Alikhan N.F."/>
            <person name="Baker D."/>
            <person name="Gharbi K."/>
            <person name="Hall N."/>
            <person name="Watson M."/>
            <person name="Adriaenssens E.M."/>
            <person name="Foster-Nyarko E."/>
            <person name="Jarju S."/>
            <person name="Secka A."/>
            <person name="Antonio M."/>
            <person name="Oren A."/>
            <person name="Chaudhuri R.R."/>
            <person name="La Ragione R."/>
            <person name="Hildebrand F."/>
            <person name="Pallen M.J."/>
        </authorList>
    </citation>
    <scope>NUCLEOTIDE SEQUENCE</scope>
    <source>
        <strain evidence="3">ChiSjej1B19-3389</strain>
    </source>
</reference>
<evidence type="ECO:0000313" key="4">
    <source>
        <dbReference type="Proteomes" id="UP000886787"/>
    </source>
</evidence>
<dbReference type="InterPro" id="IPR013094">
    <property type="entry name" value="AB_hydrolase_3"/>
</dbReference>
<name>A0A9D1CUS4_9FIRM</name>
<dbReference type="PANTHER" id="PTHR48081:SF8">
    <property type="entry name" value="ALPHA_BETA HYDROLASE FOLD-3 DOMAIN-CONTAINING PROTEIN-RELATED"/>
    <property type="match status" value="1"/>
</dbReference>
<evidence type="ECO:0000313" key="3">
    <source>
        <dbReference type="EMBL" id="HIQ81021.1"/>
    </source>
</evidence>
<feature type="domain" description="Alpha/beta hydrolase fold-3" evidence="2">
    <location>
        <begin position="66"/>
        <end position="276"/>
    </location>
</feature>
<accession>A0A9D1CUS4</accession>
<dbReference type="InterPro" id="IPR029058">
    <property type="entry name" value="AB_hydrolase_fold"/>
</dbReference>
<dbReference type="SUPFAM" id="SSF53474">
    <property type="entry name" value="alpha/beta-Hydrolases"/>
    <property type="match status" value="1"/>
</dbReference>
<gene>
    <name evidence="3" type="ORF">IAD32_07030</name>
</gene>
<keyword evidence="1 3" id="KW-0378">Hydrolase</keyword>